<dbReference type="GO" id="GO:0016491">
    <property type="term" value="F:oxidoreductase activity"/>
    <property type="evidence" value="ECO:0007669"/>
    <property type="project" value="UniProtKB-KW"/>
</dbReference>
<dbReference type="InterPro" id="IPR051911">
    <property type="entry name" value="SDR_oxidoreductase"/>
</dbReference>
<dbReference type="CDD" id="cd05374">
    <property type="entry name" value="17beta-HSD-like_SDR_c"/>
    <property type="match status" value="1"/>
</dbReference>
<reference evidence="4 5" key="1">
    <citation type="journal article" date="2018" name="IMA Fungus">
        <title>IMA Genome-F 9: Draft genome sequence of Annulohypoxylon stygium, Aspergillus mulundensis, Berkeleyomyces basicola (syn. Thielaviopsis basicola), Ceratocystis smalleyi, two Cercospora beticola strains, Coleophoma cylindrospora, Fusarium fracticaudum, Phialophora cf. hyalina, and Morchella septimelata.</title>
        <authorList>
            <person name="Wingfield B.D."/>
            <person name="Bills G.F."/>
            <person name="Dong Y."/>
            <person name="Huang W."/>
            <person name="Nel W.J."/>
            <person name="Swalarsk-Parry B.S."/>
            <person name="Vaghefi N."/>
            <person name="Wilken P.M."/>
            <person name="An Z."/>
            <person name="de Beer Z.W."/>
            <person name="De Vos L."/>
            <person name="Chen L."/>
            <person name="Duong T.A."/>
            <person name="Gao Y."/>
            <person name="Hammerbacher A."/>
            <person name="Kikkert J.R."/>
            <person name="Li Y."/>
            <person name="Li H."/>
            <person name="Li K."/>
            <person name="Li Q."/>
            <person name="Liu X."/>
            <person name="Ma X."/>
            <person name="Naidoo K."/>
            <person name="Pethybridge S.J."/>
            <person name="Sun J."/>
            <person name="Steenkamp E.T."/>
            <person name="van der Nest M.A."/>
            <person name="van Wyk S."/>
            <person name="Wingfield M.J."/>
            <person name="Xiong C."/>
            <person name="Yue Q."/>
            <person name="Zhang X."/>
        </authorList>
    </citation>
    <scope>NUCLEOTIDE SEQUENCE [LARGE SCALE GENOMIC DNA]</scope>
    <source>
        <strain evidence="4 5">BP6252</strain>
    </source>
</reference>
<dbReference type="InterPro" id="IPR002347">
    <property type="entry name" value="SDR_fam"/>
</dbReference>
<dbReference type="InterPro" id="IPR036291">
    <property type="entry name" value="NAD(P)-bd_dom_sf"/>
</dbReference>
<dbReference type="Proteomes" id="UP000256645">
    <property type="component" value="Unassembled WGS sequence"/>
</dbReference>
<evidence type="ECO:0000313" key="5">
    <source>
        <dbReference type="Proteomes" id="UP000256645"/>
    </source>
</evidence>
<dbReference type="PANTHER" id="PTHR43976:SF16">
    <property type="entry name" value="SHORT-CHAIN DEHYDROGENASE_REDUCTASE FAMILY PROTEIN"/>
    <property type="match status" value="1"/>
</dbReference>
<accession>A0A3D8SPE2</accession>
<evidence type="ECO:0000313" key="4">
    <source>
        <dbReference type="EMBL" id="RDW88167.1"/>
    </source>
</evidence>
<evidence type="ECO:0008006" key="6">
    <source>
        <dbReference type="Google" id="ProtNLM"/>
    </source>
</evidence>
<comment type="caution">
    <text evidence="4">The sequence shown here is derived from an EMBL/GenBank/DDBJ whole genome shotgun (WGS) entry which is preliminary data.</text>
</comment>
<name>A0A3D8SPE2_9HELO</name>
<dbReference type="STRING" id="1849047.A0A3D8SPE2"/>
<dbReference type="SUPFAM" id="SSF51735">
    <property type="entry name" value="NAD(P)-binding Rossmann-fold domains"/>
    <property type="match status" value="1"/>
</dbReference>
<proteinExistence type="inferred from homology"/>
<dbReference type="OrthoDB" id="1274115at2759"/>
<keyword evidence="2" id="KW-0560">Oxidoreductase</keyword>
<dbReference type="AlphaFoldDB" id="A0A3D8SPE2"/>
<dbReference type="Pfam" id="PF00106">
    <property type="entry name" value="adh_short"/>
    <property type="match status" value="1"/>
</dbReference>
<evidence type="ECO:0000256" key="1">
    <source>
        <dbReference type="ARBA" id="ARBA00006484"/>
    </source>
</evidence>
<organism evidence="4 5">
    <name type="scientific">Coleophoma cylindrospora</name>
    <dbReference type="NCBI Taxonomy" id="1849047"/>
    <lineage>
        <taxon>Eukaryota</taxon>
        <taxon>Fungi</taxon>
        <taxon>Dikarya</taxon>
        <taxon>Ascomycota</taxon>
        <taxon>Pezizomycotina</taxon>
        <taxon>Leotiomycetes</taxon>
        <taxon>Helotiales</taxon>
        <taxon>Dermateaceae</taxon>
        <taxon>Coleophoma</taxon>
    </lineage>
</organism>
<dbReference type="PRINTS" id="PR00081">
    <property type="entry name" value="GDHRDH"/>
</dbReference>
<dbReference type="Gene3D" id="3.40.50.720">
    <property type="entry name" value="NAD(P)-binding Rossmann-like Domain"/>
    <property type="match status" value="1"/>
</dbReference>
<dbReference type="EMBL" id="PDLM01000001">
    <property type="protein sequence ID" value="RDW88167.1"/>
    <property type="molecule type" value="Genomic_DNA"/>
</dbReference>
<evidence type="ECO:0000256" key="3">
    <source>
        <dbReference type="RuleBase" id="RU000363"/>
    </source>
</evidence>
<keyword evidence="5" id="KW-1185">Reference proteome</keyword>
<sequence>MSETASPVWLITGASSGLGAYLALHALKAGHRVLATARNVSKAEAAFPEITKLGGQWLQLDVSGADVEAKVKNAATIYGRLDVVVNNAGYSLLGACEDISDAEAHEQMETNFFGPLKVIRGALPTMRSQEAGTIVNVTSIAALDGLATCSIYAGSKFALEGASESLAREVSKFNIRVLLVEPGAFRTNFLSAYDTPKVGISEPYKEGAVADVMNAFKNMNGSQKGNTEEGVARIFEVVTRTGQAADLGEILRLPLGSDCVARIEKKIDTLQGDLDKTRSIALSTDFA</sequence>
<dbReference type="PRINTS" id="PR00080">
    <property type="entry name" value="SDRFAMILY"/>
</dbReference>
<evidence type="ECO:0000256" key="2">
    <source>
        <dbReference type="ARBA" id="ARBA00023002"/>
    </source>
</evidence>
<protein>
    <recommendedName>
        <fullName evidence="6">Short chain oxidoreductase/dehydrogenase</fullName>
    </recommendedName>
</protein>
<comment type="similarity">
    <text evidence="1 3">Belongs to the short-chain dehydrogenases/reductases (SDR) family.</text>
</comment>
<dbReference type="PANTHER" id="PTHR43976">
    <property type="entry name" value="SHORT CHAIN DEHYDROGENASE"/>
    <property type="match status" value="1"/>
</dbReference>
<gene>
    <name evidence="4" type="ORF">BP6252_00199</name>
</gene>